<dbReference type="GO" id="GO:0004089">
    <property type="term" value="F:carbonate dehydratase activity"/>
    <property type="evidence" value="ECO:0007669"/>
    <property type="project" value="UniProtKB-UniRule"/>
</dbReference>
<name>A0A3D8T0S6_9HELO</name>
<dbReference type="PANTHER" id="PTHR11002">
    <property type="entry name" value="CARBONIC ANHYDRASE"/>
    <property type="match status" value="1"/>
</dbReference>
<evidence type="ECO:0000256" key="3">
    <source>
        <dbReference type="ARBA" id="ARBA00022723"/>
    </source>
</evidence>
<comment type="cofactor">
    <cofactor evidence="7">
        <name>Zn(2+)</name>
        <dbReference type="ChEBI" id="CHEBI:29105"/>
    </cofactor>
    <text evidence="7">Binds 1 zinc ion per subunit.</text>
</comment>
<protein>
    <recommendedName>
        <fullName evidence="2 8">Carbonic anhydrase</fullName>
        <ecNumber evidence="2 8">4.2.1.1</ecNumber>
    </recommendedName>
    <alternativeName>
        <fullName evidence="8">Carbonate dehydratase</fullName>
    </alternativeName>
</protein>
<evidence type="ECO:0000256" key="5">
    <source>
        <dbReference type="ARBA" id="ARBA00023239"/>
    </source>
</evidence>
<dbReference type="SMART" id="SM00947">
    <property type="entry name" value="Pro_CA"/>
    <property type="match status" value="1"/>
</dbReference>
<reference evidence="9 10" key="1">
    <citation type="journal article" date="2018" name="IMA Fungus">
        <title>IMA Genome-F 9: Draft genome sequence of Annulohypoxylon stygium, Aspergillus mulundensis, Berkeleyomyces basicola (syn. Thielaviopsis basicola), Ceratocystis smalleyi, two Cercospora beticola strains, Coleophoma cylindrospora, Fusarium fracticaudum, Phialophora cf. hyalina, and Morchella septimelata.</title>
        <authorList>
            <person name="Wingfield B.D."/>
            <person name="Bills G.F."/>
            <person name="Dong Y."/>
            <person name="Huang W."/>
            <person name="Nel W.J."/>
            <person name="Swalarsk-Parry B.S."/>
            <person name="Vaghefi N."/>
            <person name="Wilken P.M."/>
            <person name="An Z."/>
            <person name="de Beer Z.W."/>
            <person name="De Vos L."/>
            <person name="Chen L."/>
            <person name="Duong T.A."/>
            <person name="Gao Y."/>
            <person name="Hammerbacher A."/>
            <person name="Kikkert J.R."/>
            <person name="Li Y."/>
            <person name="Li H."/>
            <person name="Li K."/>
            <person name="Li Q."/>
            <person name="Liu X."/>
            <person name="Ma X."/>
            <person name="Naidoo K."/>
            <person name="Pethybridge S.J."/>
            <person name="Sun J."/>
            <person name="Steenkamp E.T."/>
            <person name="van der Nest M.A."/>
            <person name="van Wyk S."/>
            <person name="Wingfield M.J."/>
            <person name="Xiong C."/>
            <person name="Yue Q."/>
            <person name="Zhang X."/>
        </authorList>
    </citation>
    <scope>NUCLEOTIDE SEQUENCE [LARGE SCALE GENOMIC DNA]</scope>
    <source>
        <strain evidence="9 10">BP5796</strain>
    </source>
</reference>
<proteinExistence type="inferred from homology"/>
<dbReference type="AlphaFoldDB" id="A0A3D8T0S6"/>
<dbReference type="EMBL" id="PDLN01000003">
    <property type="protein sequence ID" value="RDW91608.1"/>
    <property type="molecule type" value="Genomic_DNA"/>
</dbReference>
<evidence type="ECO:0000256" key="2">
    <source>
        <dbReference type="ARBA" id="ARBA00012925"/>
    </source>
</evidence>
<feature type="binding site" evidence="7">
    <location>
        <position position="36"/>
    </location>
    <ligand>
        <name>Zn(2+)</name>
        <dbReference type="ChEBI" id="CHEBI:29105"/>
    </ligand>
</feature>
<dbReference type="GO" id="GO:0005737">
    <property type="term" value="C:cytoplasm"/>
    <property type="evidence" value="ECO:0007669"/>
    <property type="project" value="TreeGrafter"/>
</dbReference>
<evidence type="ECO:0000256" key="7">
    <source>
        <dbReference type="PIRSR" id="PIRSR601765-1"/>
    </source>
</evidence>
<dbReference type="InterPro" id="IPR001765">
    <property type="entry name" value="Carbonic_anhydrase"/>
</dbReference>
<comment type="function">
    <text evidence="8">Reversible hydration of carbon dioxide.</text>
</comment>
<evidence type="ECO:0000256" key="4">
    <source>
        <dbReference type="ARBA" id="ARBA00022833"/>
    </source>
</evidence>
<comment type="similarity">
    <text evidence="1 8">Belongs to the beta-class carbonic anhydrase family.</text>
</comment>
<keyword evidence="3 7" id="KW-0479">Metal-binding</keyword>
<gene>
    <name evidence="9" type="ORF">BP5796_02773</name>
</gene>
<dbReference type="InterPro" id="IPR036874">
    <property type="entry name" value="Carbonic_anhydrase_sf"/>
</dbReference>
<dbReference type="Gene3D" id="3.40.1050.10">
    <property type="entry name" value="Carbonic anhydrase"/>
    <property type="match status" value="1"/>
</dbReference>
<feature type="binding site" evidence="7">
    <location>
        <position position="38"/>
    </location>
    <ligand>
        <name>Zn(2+)</name>
        <dbReference type="ChEBI" id="CHEBI:29105"/>
    </ligand>
</feature>
<dbReference type="Pfam" id="PF00484">
    <property type="entry name" value="Pro_CA"/>
    <property type="match status" value="1"/>
</dbReference>
<dbReference type="GO" id="GO:0071244">
    <property type="term" value="P:cellular response to carbon dioxide"/>
    <property type="evidence" value="ECO:0007669"/>
    <property type="project" value="TreeGrafter"/>
</dbReference>
<organism evidence="9 10">
    <name type="scientific">Coleophoma crateriformis</name>
    <dbReference type="NCBI Taxonomy" id="565419"/>
    <lineage>
        <taxon>Eukaryota</taxon>
        <taxon>Fungi</taxon>
        <taxon>Dikarya</taxon>
        <taxon>Ascomycota</taxon>
        <taxon>Pezizomycotina</taxon>
        <taxon>Leotiomycetes</taxon>
        <taxon>Helotiales</taxon>
        <taxon>Dermateaceae</taxon>
        <taxon>Coleophoma</taxon>
    </lineage>
</organism>
<keyword evidence="4 7" id="KW-0862">Zinc</keyword>
<dbReference type="GO" id="GO:0034599">
    <property type="term" value="P:cellular response to oxidative stress"/>
    <property type="evidence" value="ECO:0007669"/>
    <property type="project" value="TreeGrafter"/>
</dbReference>
<comment type="caution">
    <text evidence="9">The sequence shown here is derived from an EMBL/GenBank/DDBJ whole genome shotgun (WGS) entry which is preliminary data.</text>
</comment>
<accession>A0A3D8T0S6</accession>
<evidence type="ECO:0000313" key="9">
    <source>
        <dbReference type="EMBL" id="RDW91608.1"/>
    </source>
</evidence>
<dbReference type="OrthoDB" id="10248475at2759"/>
<evidence type="ECO:0000256" key="1">
    <source>
        <dbReference type="ARBA" id="ARBA00006217"/>
    </source>
</evidence>
<keyword evidence="5 8" id="KW-0456">Lyase</keyword>
<dbReference type="PANTHER" id="PTHR11002:SF76">
    <property type="entry name" value="CARBONIC ANHYDRASE"/>
    <property type="match status" value="1"/>
</dbReference>
<sequence>MPFTTALNTPYTTEVVSRDFIPAINEATPQILWVGCSDSIISETEVLDVQREQLFVHRNLGNILSNGDLSSESAVEWAVGLLQVSRLLLLIQVAWSSGWIRSLVEEGSATLKTPLATVITCNGWNNSSADIPSVSRSSTS</sequence>
<comment type="catalytic activity">
    <reaction evidence="6 8">
        <text>hydrogencarbonate + H(+) = CO2 + H2O</text>
        <dbReference type="Rhea" id="RHEA:10748"/>
        <dbReference type="ChEBI" id="CHEBI:15377"/>
        <dbReference type="ChEBI" id="CHEBI:15378"/>
        <dbReference type="ChEBI" id="CHEBI:16526"/>
        <dbReference type="ChEBI" id="CHEBI:17544"/>
        <dbReference type="EC" id="4.2.1.1"/>
    </reaction>
</comment>
<evidence type="ECO:0000256" key="6">
    <source>
        <dbReference type="ARBA" id="ARBA00048348"/>
    </source>
</evidence>
<evidence type="ECO:0000256" key="8">
    <source>
        <dbReference type="RuleBase" id="RU003956"/>
    </source>
</evidence>
<dbReference type="Proteomes" id="UP000256328">
    <property type="component" value="Unassembled WGS sequence"/>
</dbReference>
<dbReference type="GO" id="GO:0008270">
    <property type="term" value="F:zinc ion binding"/>
    <property type="evidence" value="ECO:0007669"/>
    <property type="project" value="UniProtKB-UniRule"/>
</dbReference>
<keyword evidence="10" id="KW-1185">Reference proteome</keyword>
<evidence type="ECO:0000313" key="10">
    <source>
        <dbReference type="Proteomes" id="UP000256328"/>
    </source>
</evidence>
<dbReference type="EC" id="4.2.1.1" evidence="2 8"/>
<dbReference type="SUPFAM" id="SSF53056">
    <property type="entry name" value="beta-carbonic anhydrase, cab"/>
    <property type="match status" value="1"/>
</dbReference>